<dbReference type="AlphaFoldDB" id="A0A511T474"/>
<protein>
    <submittedName>
        <fullName evidence="2">Uncharacterized protein</fullName>
    </submittedName>
</protein>
<name>A0A511T474_MYXFU</name>
<accession>A0A511T474</accession>
<feature type="compositionally biased region" description="Pro residues" evidence="1">
    <location>
        <begin position="78"/>
        <end position="88"/>
    </location>
</feature>
<evidence type="ECO:0000313" key="2">
    <source>
        <dbReference type="EMBL" id="GEN08717.1"/>
    </source>
</evidence>
<evidence type="ECO:0000256" key="1">
    <source>
        <dbReference type="SAM" id="MobiDB-lite"/>
    </source>
</evidence>
<feature type="compositionally biased region" description="Polar residues" evidence="1">
    <location>
        <begin position="43"/>
        <end position="58"/>
    </location>
</feature>
<dbReference type="EMBL" id="BJXR01000030">
    <property type="protein sequence ID" value="GEN08717.1"/>
    <property type="molecule type" value="Genomic_DNA"/>
</dbReference>
<feature type="region of interest" description="Disordered" evidence="1">
    <location>
        <begin position="1"/>
        <end position="111"/>
    </location>
</feature>
<organism evidence="2 3">
    <name type="scientific">Myxococcus fulvus</name>
    <dbReference type="NCBI Taxonomy" id="33"/>
    <lineage>
        <taxon>Bacteria</taxon>
        <taxon>Pseudomonadati</taxon>
        <taxon>Myxococcota</taxon>
        <taxon>Myxococcia</taxon>
        <taxon>Myxococcales</taxon>
        <taxon>Cystobacterineae</taxon>
        <taxon>Myxococcaceae</taxon>
        <taxon>Myxococcus</taxon>
    </lineage>
</organism>
<sequence length="130" mass="13969">MPFPQPLTTRAAVTRSDTPVSRMTNPRKSQDTVSRRTIRPLPSKTSTKADTSRGSTRQGRVKPNHGAAAPPRANPGKPVLPLPNPSGPTPHTLPSTSSAKRPAPRVHDPLDPRAGFTVLILILILIIKIN</sequence>
<dbReference type="Proteomes" id="UP000321514">
    <property type="component" value="Unassembled WGS sequence"/>
</dbReference>
<reference evidence="2 3" key="1">
    <citation type="submission" date="2019-07" db="EMBL/GenBank/DDBJ databases">
        <title>Whole genome shotgun sequence of Myxococcus fulvus NBRC 100333.</title>
        <authorList>
            <person name="Hosoyama A."/>
            <person name="Uohara A."/>
            <person name="Ohji S."/>
            <person name="Ichikawa N."/>
        </authorList>
    </citation>
    <scope>NUCLEOTIDE SEQUENCE [LARGE SCALE GENOMIC DNA]</scope>
    <source>
        <strain evidence="2 3">NBRC 100333</strain>
    </source>
</reference>
<comment type="caution">
    <text evidence="2">The sequence shown here is derived from an EMBL/GenBank/DDBJ whole genome shotgun (WGS) entry which is preliminary data.</text>
</comment>
<proteinExistence type="predicted"/>
<gene>
    <name evidence="2" type="ORF">MFU01_37540</name>
</gene>
<feature type="compositionally biased region" description="Polar residues" evidence="1">
    <location>
        <begin position="15"/>
        <end position="27"/>
    </location>
</feature>
<evidence type="ECO:0000313" key="3">
    <source>
        <dbReference type="Proteomes" id="UP000321514"/>
    </source>
</evidence>